<evidence type="ECO:0000259" key="11">
    <source>
        <dbReference type="Pfam" id="PF12693"/>
    </source>
</evidence>
<keyword evidence="8" id="KW-1133">Transmembrane helix</keyword>
<keyword evidence="4" id="KW-1003">Cell membrane</keyword>
<dbReference type="GO" id="GO:0005886">
    <property type="term" value="C:plasma membrane"/>
    <property type="evidence" value="ECO:0007669"/>
    <property type="project" value="UniProtKB-SubCell"/>
</dbReference>
<feature type="domain" description="GspL periplasmic" evidence="11">
    <location>
        <begin position="303"/>
        <end position="433"/>
    </location>
</feature>
<dbReference type="NCBIfam" id="TIGR01709">
    <property type="entry name" value="typeII_sec_gspL"/>
    <property type="match status" value="1"/>
</dbReference>
<keyword evidence="7" id="KW-0653">Protein transport</keyword>
<organism evidence="12 13">
    <name type="scientific">Rhodoferax aquaticus</name>
    <dbReference type="NCBI Taxonomy" id="2527691"/>
    <lineage>
        <taxon>Bacteria</taxon>
        <taxon>Pseudomonadati</taxon>
        <taxon>Pseudomonadota</taxon>
        <taxon>Betaproteobacteria</taxon>
        <taxon>Burkholderiales</taxon>
        <taxon>Comamonadaceae</taxon>
        <taxon>Rhodoferax</taxon>
    </lineage>
</organism>
<keyword evidence="13" id="KW-1185">Reference proteome</keyword>
<dbReference type="GO" id="GO:0015627">
    <property type="term" value="C:type II protein secretion system complex"/>
    <property type="evidence" value="ECO:0007669"/>
    <property type="project" value="InterPro"/>
</dbReference>
<dbReference type="AlphaFoldDB" id="A0A515ELF7"/>
<evidence type="ECO:0000256" key="7">
    <source>
        <dbReference type="ARBA" id="ARBA00022927"/>
    </source>
</evidence>
<evidence type="ECO:0000256" key="3">
    <source>
        <dbReference type="ARBA" id="ARBA00022448"/>
    </source>
</evidence>
<evidence type="ECO:0000256" key="1">
    <source>
        <dbReference type="ARBA" id="ARBA00004377"/>
    </source>
</evidence>
<evidence type="ECO:0000256" key="5">
    <source>
        <dbReference type="ARBA" id="ARBA00022519"/>
    </source>
</evidence>
<dbReference type="Gene3D" id="3.30.420.380">
    <property type="match status" value="1"/>
</dbReference>
<keyword evidence="3" id="KW-0813">Transport</keyword>
<dbReference type="Proteomes" id="UP000317365">
    <property type="component" value="Chromosome"/>
</dbReference>
<evidence type="ECO:0000313" key="12">
    <source>
        <dbReference type="EMBL" id="QDL53486.1"/>
    </source>
</evidence>
<name>A0A515ELF7_9BURK</name>
<dbReference type="InterPro" id="IPR007812">
    <property type="entry name" value="T2SS_protein-GspL"/>
</dbReference>
<dbReference type="InterPro" id="IPR043129">
    <property type="entry name" value="ATPase_NBD"/>
</dbReference>
<reference evidence="13" key="2">
    <citation type="journal article" date="2020" name="Int. J. Syst. Evol. Microbiol.">
        <title>Genomic insights into a novel species Rhodoferax aquaticus sp. nov., isolated from freshwater.</title>
        <authorList>
            <person name="Li T."/>
            <person name="Zhuo Y."/>
            <person name="Jin C.Z."/>
            <person name="Wu X."/>
            <person name="Ko S.R."/>
            <person name="Jin F.J."/>
            <person name="Ahn C.Y."/>
            <person name="Oh H.M."/>
            <person name="Lee H.G."/>
            <person name="Jin L."/>
        </authorList>
    </citation>
    <scope>NUCLEOTIDE SEQUENCE [LARGE SCALE GENOMIC DNA]</scope>
    <source>
        <strain evidence="13">Gr-4</strain>
    </source>
</reference>
<proteinExistence type="inferred from homology"/>
<dbReference type="SUPFAM" id="SSF53067">
    <property type="entry name" value="Actin-like ATPase domain"/>
    <property type="match status" value="1"/>
</dbReference>
<evidence type="ECO:0000256" key="4">
    <source>
        <dbReference type="ARBA" id="ARBA00022475"/>
    </source>
</evidence>
<feature type="domain" description="GspL cytoplasmic actin-ATPase-like" evidence="10">
    <location>
        <begin position="24"/>
        <end position="148"/>
    </location>
</feature>
<dbReference type="Pfam" id="PF05134">
    <property type="entry name" value="T2SSL"/>
    <property type="match status" value="1"/>
</dbReference>
<dbReference type="EMBL" id="CP036282">
    <property type="protein sequence ID" value="QDL53486.1"/>
    <property type="molecule type" value="Genomic_DNA"/>
</dbReference>
<comment type="similarity">
    <text evidence="2">Belongs to the GSP L family.</text>
</comment>
<accession>A0A515ELF7</accession>
<keyword evidence="6" id="KW-0812">Transmembrane</keyword>
<evidence type="ECO:0000256" key="9">
    <source>
        <dbReference type="ARBA" id="ARBA00023136"/>
    </source>
</evidence>
<dbReference type="InterPro" id="IPR025691">
    <property type="entry name" value="GspL_pp_dom"/>
</dbReference>
<dbReference type="InterPro" id="IPR024230">
    <property type="entry name" value="GspL_cyto_dom"/>
</dbReference>
<evidence type="ECO:0000256" key="6">
    <source>
        <dbReference type="ARBA" id="ARBA00022692"/>
    </source>
</evidence>
<dbReference type="Pfam" id="PF12693">
    <property type="entry name" value="GspL_C"/>
    <property type="match status" value="1"/>
</dbReference>
<keyword evidence="5" id="KW-0997">Cell inner membrane</keyword>
<sequence>MNTLLITLPLTDDPDPSRLEYVLSDDGRAVEAQGSANLDELQKHSAQAHTVIAIVPGRALSWHQVHMPAGTLSQGMFQGQQVQRQRAVLEGLLEDQLLDEPAQMHFALQPQPRAGQPVWVGVCHRAWLQTSLDALRKAGMSPHRVVPEWSPDLPYAPSPVKRRTVSRLWVRGTRWAETMTSEFASQSALWLLGPQDAPHLVWADAHGVHQLPLPSTSGTGLPEPAASLLPAHLAAHAELIAEPAVARLAQALFGRDAEVQTSAQRRLMARHTEWDLAQMDLARQSPLWSRVRETALQLWSAPHWRPARWAAGALVAAQLVGLNVYAWQAQAQLSTQRAAIRNTLTSTFPQVTVVVDPLLQMQRAVGGLRQASGTASERDLETMLSAWGAAATATGGSGPSALEYLPGELRLSGTGLAPEAQERVAPLLAARSLSLRTDGDLVILSPRP</sequence>
<comment type="subcellular location">
    <subcellularLocation>
        <location evidence="1">Cell inner membrane</location>
        <topology evidence="1">Single-pass membrane protein</topology>
    </subcellularLocation>
</comment>
<dbReference type="GO" id="GO:0015628">
    <property type="term" value="P:protein secretion by the type II secretion system"/>
    <property type="evidence" value="ECO:0007669"/>
    <property type="project" value="InterPro"/>
</dbReference>
<dbReference type="KEGG" id="rhg:EXZ61_04455"/>
<reference evidence="13" key="1">
    <citation type="submission" date="2019-02" db="EMBL/GenBank/DDBJ databases">
        <title>Complete genome sequence of Rhodoferax sp. Gr-4.</title>
        <authorList>
            <person name="Jin L."/>
        </authorList>
    </citation>
    <scope>NUCLEOTIDE SEQUENCE [LARGE SCALE GENOMIC DNA]</scope>
    <source>
        <strain evidence="13">Gr-4</strain>
    </source>
</reference>
<keyword evidence="9" id="KW-0472">Membrane</keyword>
<gene>
    <name evidence="12" type="ORF">EXZ61_04455</name>
</gene>
<evidence type="ECO:0000256" key="8">
    <source>
        <dbReference type="ARBA" id="ARBA00022989"/>
    </source>
</evidence>
<evidence type="ECO:0000259" key="10">
    <source>
        <dbReference type="Pfam" id="PF05134"/>
    </source>
</evidence>
<evidence type="ECO:0000313" key="13">
    <source>
        <dbReference type="Proteomes" id="UP000317365"/>
    </source>
</evidence>
<dbReference type="RefSeq" id="WP_142809419.1">
    <property type="nucleotide sequence ID" value="NZ_CP036282.1"/>
</dbReference>
<protein>
    <submittedName>
        <fullName evidence="12">General secretion pathway protein GspL</fullName>
    </submittedName>
</protein>
<dbReference type="GO" id="GO:0009276">
    <property type="term" value="C:Gram-negative-bacterium-type cell wall"/>
    <property type="evidence" value="ECO:0007669"/>
    <property type="project" value="InterPro"/>
</dbReference>
<evidence type="ECO:0000256" key="2">
    <source>
        <dbReference type="ARBA" id="ARBA00005318"/>
    </source>
</evidence>